<feature type="compositionally biased region" description="Polar residues" evidence="1">
    <location>
        <begin position="854"/>
        <end position="874"/>
    </location>
</feature>
<evidence type="ECO:0000313" key="4">
    <source>
        <dbReference type="Proteomes" id="UP000824132"/>
    </source>
</evidence>
<evidence type="ECO:0000256" key="2">
    <source>
        <dbReference type="SAM" id="SignalP"/>
    </source>
</evidence>
<feature type="region of interest" description="Disordered" evidence="1">
    <location>
        <begin position="853"/>
        <end position="874"/>
    </location>
</feature>
<feature type="chain" id="PRO_5038591766" evidence="2">
    <location>
        <begin position="26"/>
        <end position="874"/>
    </location>
</feature>
<name>A0A9D2IE18_9FIRM</name>
<dbReference type="EMBL" id="DXCL01000023">
    <property type="protein sequence ID" value="HIZ03392.1"/>
    <property type="molecule type" value="Genomic_DNA"/>
</dbReference>
<dbReference type="Proteomes" id="UP000824132">
    <property type="component" value="Unassembled WGS sequence"/>
</dbReference>
<protein>
    <submittedName>
        <fullName evidence="3">Uncharacterized protein</fullName>
    </submittedName>
</protein>
<reference evidence="3" key="1">
    <citation type="journal article" date="2021" name="PeerJ">
        <title>Extensive microbial diversity within the chicken gut microbiome revealed by metagenomics and culture.</title>
        <authorList>
            <person name="Gilroy R."/>
            <person name="Ravi A."/>
            <person name="Getino M."/>
            <person name="Pursley I."/>
            <person name="Horton D.L."/>
            <person name="Alikhan N.F."/>
            <person name="Baker D."/>
            <person name="Gharbi K."/>
            <person name="Hall N."/>
            <person name="Watson M."/>
            <person name="Adriaenssens E.M."/>
            <person name="Foster-Nyarko E."/>
            <person name="Jarju S."/>
            <person name="Secka A."/>
            <person name="Antonio M."/>
            <person name="Oren A."/>
            <person name="Chaudhuri R.R."/>
            <person name="La Ragione R."/>
            <person name="Hildebrand F."/>
            <person name="Pallen M.J."/>
        </authorList>
    </citation>
    <scope>NUCLEOTIDE SEQUENCE</scope>
    <source>
        <strain evidence="3">CHK187-5294</strain>
    </source>
</reference>
<proteinExistence type="predicted"/>
<evidence type="ECO:0000256" key="1">
    <source>
        <dbReference type="SAM" id="MobiDB-lite"/>
    </source>
</evidence>
<organism evidence="3 4">
    <name type="scientific">Candidatus Borkfalkia avistercoris</name>
    <dbReference type="NCBI Taxonomy" id="2838504"/>
    <lineage>
        <taxon>Bacteria</taxon>
        <taxon>Bacillati</taxon>
        <taxon>Bacillota</taxon>
        <taxon>Clostridia</taxon>
        <taxon>Christensenellales</taxon>
        <taxon>Christensenellaceae</taxon>
        <taxon>Candidatus Borkfalkia</taxon>
    </lineage>
</organism>
<dbReference type="AlphaFoldDB" id="A0A9D2IE18"/>
<feature type="signal peptide" evidence="2">
    <location>
        <begin position="1"/>
        <end position="25"/>
    </location>
</feature>
<comment type="caution">
    <text evidence="3">The sequence shown here is derived from an EMBL/GenBank/DDBJ whole genome shotgun (WGS) entry which is preliminary data.</text>
</comment>
<gene>
    <name evidence="3" type="ORF">H9727_03815</name>
</gene>
<reference evidence="3" key="2">
    <citation type="submission" date="2021-04" db="EMBL/GenBank/DDBJ databases">
        <authorList>
            <person name="Gilroy R."/>
        </authorList>
    </citation>
    <scope>NUCLEOTIDE SEQUENCE</scope>
    <source>
        <strain evidence="3">CHK187-5294</strain>
    </source>
</reference>
<dbReference type="PROSITE" id="PS51257">
    <property type="entry name" value="PROKAR_LIPOPROTEIN"/>
    <property type="match status" value="1"/>
</dbReference>
<keyword evidence="2" id="KW-0732">Signal</keyword>
<evidence type="ECO:0000313" key="3">
    <source>
        <dbReference type="EMBL" id="HIZ03392.1"/>
    </source>
</evidence>
<sequence>MKKKTLTLFALVLALVLSFSLAIMAGCKKGNSVSGDGTAVSLVTDESLQGKLLAMYTFEDSDSTLKATDPYTGEALEANNGTYGENARRVAIPAEHGSSTAIFDTSTYFSVGGFDATQIDDQFEDYTVVDGNEYDGLSFSFWAYNYETLVGEVESLGESADWSNVMTNGYESITWGNLSHMQAGTADGSYLAFYPSNGTEVGRGAYTEEGYNALRNIQATKTRLSTYSGTSERYSVWNAISGNTQGEGSTDNDYISVVAAAYLNTWRYVTINIDLEEGLSFYANGRLAYRYDPDTFNTPGGWDQIYADFVMSVMAEYQESDDYYLNMFGSESGIYVDDLIVGKSLTADDACNLYENVSGTTWTDADLTITSLLDQSEENEQEAIAAAKQAWLDNYTSTQAITSGRQNFYENLNTYTAKASDSTGSITYTDNTATFSGGDSKNKYVATDGANGYTIKISGYHIGSVSEEDVVNRTDELYYYNMQTSLWNNPNDANGYIMNTDMRGYAWINPGGSGTFTGDGALNWPTADYIGSNSITDLNRYSWVEIELKWDGTSESVSLTYYIYYAFYSEIMNCQESYSVTYNGKTFNITDDDALWGTATFTLTKEQLGNSDLATLGMWFFANKETPACFYIINVDGATAVPVSSSTPDPEPEKGKNPLYTYSNEWYSTGKSYAQLILPEGDFDITYTADVYTANTSVWHGPAFIMFAGAIGDNTPGEGGGALIYVRSDDHVGNNKNVSTENKFTIEYTKTAASGAYAYTLGDPLYVSDDVSLCEVIPVKFICNITRTGSTYVVTFYKDSATEENIIRSFTFTFEYSGDQSLILNIGGEATYMENIEIKNNTPDGEALTIAGEKTTSGTKTQVSTDGYTPVSQD</sequence>
<accession>A0A9D2IE18</accession>